<dbReference type="RefSeq" id="WP_074969681.1">
    <property type="nucleotide sequence ID" value="NZ_CBCRYP010000032.1"/>
</dbReference>
<feature type="transmembrane region" description="Helical" evidence="2">
    <location>
        <begin position="196"/>
        <end position="217"/>
    </location>
</feature>
<dbReference type="OrthoDB" id="6851830at2"/>
<dbReference type="AlphaFoldDB" id="A0A1I3CYV6"/>
<dbReference type="Proteomes" id="UP000183635">
    <property type="component" value="Unassembled WGS sequence"/>
</dbReference>
<name>A0A1I3CYV6_9RHOB</name>
<proteinExistence type="predicted"/>
<evidence type="ECO:0000313" key="3">
    <source>
        <dbReference type="EMBL" id="SFH79421.1"/>
    </source>
</evidence>
<dbReference type="Pfam" id="PF09490">
    <property type="entry name" value="CbtA"/>
    <property type="match status" value="1"/>
</dbReference>
<dbReference type="InterPro" id="IPR012666">
    <property type="entry name" value="CbtA_put"/>
</dbReference>
<keyword evidence="2" id="KW-1133">Transmembrane helix</keyword>
<organism evidence="3 4">
    <name type="scientific">Paracoccus aminovorans</name>
    <dbReference type="NCBI Taxonomy" id="34004"/>
    <lineage>
        <taxon>Bacteria</taxon>
        <taxon>Pseudomonadati</taxon>
        <taxon>Pseudomonadota</taxon>
        <taxon>Alphaproteobacteria</taxon>
        <taxon>Rhodobacterales</taxon>
        <taxon>Paracoccaceae</taxon>
        <taxon>Paracoccus</taxon>
    </lineage>
</organism>
<feature type="region of interest" description="Disordered" evidence="1">
    <location>
        <begin position="67"/>
        <end position="87"/>
    </location>
</feature>
<evidence type="ECO:0000256" key="2">
    <source>
        <dbReference type="SAM" id="Phobius"/>
    </source>
</evidence>
<sequence>MTGRYLLLGMIAGLIAGVLAFGVGKVWGEPPVAAAIAIEEAGSEAEAPAGHDAEHSHDAAAGTVTADSAAEAEPAGHSHSHGDEEGFSRETQAGLGLLTGMAVFGAGLGGLFALAFAFVQGRFSHLSAAGTAAVMAALGYVAVVLVPFLKYPANPPAVGHGETIGLRTQVFFAMMVLSLVALAVSVAVARSGSDRWRWGILGGVVYLALVTIAGHVLPAINEVPATFPGDLLWQFRTVSLVVEAVLWAGIGLIFGQLVQRTLARDPGLRQRLA</sequence>
<feature type="transmembrane region" description="Helical" evidence="2">
    <location>
        <begin position="169"/>
        <end position="189"/>
    </location>
</feature>
<keyword evidence="2" id="KW-0812">Transmembrane</keyword>
<protein>
    <submittedName>
        <fullName evidence="3">Uncharacterized membrane protein, predicted cobalt tansporter CbtA</fullName>
    </submittedName>
</protein>
<accession>A0A1I3CYV6</accession>
<keyword evidence="4" id="KW-1185">Reference proteome</keyword>
<reference evidence="3 4" key="1">
    <citation type="submission" date="2016-10" db="EMBL/GenBank/DDBJ databases">
        <authorList>
            <person name="de Groot N.N."/>
        </authorList>
    </citation>
    <scope>NUCLEOTIDE SEQUENCE [LARGE SCALE GENOMIC DNA]</scope>
    <source>
        <strain evidence="3 4">DSM 8537</strain>
    </source>
</reference>
<feature type="transmembrane region" description="Helical" evidence="2">
    <location>
        <begin position="95"/>
        <end position="119"/>
    </location>
</feature>
<dbReference type="EMBL" id="FOPU01000034">
    <property type="protein sequence ID" value="SFH79421.1"/>
    <property type="molecule type" value="Genomic_DNA"/>
</dbReference>
<dbReference type="STRING" id="34004.SAMN04488021_13433"/>
<evidence type="ECO:0000313" key="4">
    <source>
        <dbReference type="Proteomes" id="UP000183635"/>
    </source>
</evidence>
<feature type="transmembrane region" description="Helical" evidence="2">
    <location>
        <begin position="237"/>
        <end position="258"/>
    </location>
</feature>
<feature type="compositionally biased region" description="Basic and acidic residues" evidence="1">
    <location>
        <begin position="74"/>
        <end position="87"/>
    </location>
</feature>
<feature type="transmembrane region" description="Helical" evidence="2">
    <location>
        <begin position="126"/>
        <end position="149"/>
    </location>
</feature>
<gene>
    <name evidence="3" type="ORF">SAMN04488021_13433</name>
</gene>
<evidence type="ECO:0000256" key="1">
    <source>
        <dbReference type="SAM" id="MobiDB-lite"/>
    </source>
</evidence>
<keyword evidence="2" id="KW-0472">Membrane</keyword>